<dbReference type="EMBL" id="CP000616">
    <property type="protein sequence ID" value="ABO59410.1"/>
    <property type="molecule type" value="Genomic_DNA"/>
</dbReference>
<evidence type="ECO:0000313" key="3">
    <source>
        <dbReference type="Proteomes" id="UP000002287"/>
    </source>
</evidence>
<dbReference type="KEGG" id="bvi:Bcep1808_6513"/>
<feature type="region of interest" description="Disordered" evidence="1">
    <location>
        <begin position="44"/>
        <end position="75"/>
    </location>
</feature>
<reference evidence="3" key="1">
    <citation type="submission" date="2007-03" db="EMBL/GenBank/DDBJ databases">
        <title>Complete sequence of chromosome 3 of Burkholderia vietnamiensis G4.</title>
        <authorList>
            <consortium name="US DOE Joint Genome Institute"/>
            <person name="Copeland A."/>
            <person name="Lucas S."/>
            <person name="Lapidus A."/>
            <person name="Barry K."/>
            <person name="Detter J.C."/>
            <person name="Glavina del Rio T."/>
            <person name="Hammon N."/>
            <person name="Israni S."/>
            <person name="Dalin E."/>
            <person name="Tice H."/>
            <person name="Pitluck S."/>
            <person name="Chain P."/>
            <person name="Malfatti S."/>
            <person name="Shin M."/>
            <person name="Vergez L."/>
            <person name="Schmutz J."/>
            <person name="Larimer F."/>
            <person name="Land M."/>
            <person name="Hauser L."/>
            <person name="Kyrpides N."/>
            <person name="Tiedje J."/>
            <person name="Richardson P."/>
        </authorList>
    </citation>
    <scope>NUCLEOTIDE SEQUENCE [LARGE SCALE GENOMIC DNA]</scope>
    <source>
        <strain evidence="3">G4 / LMG 22486</strain>
    </source>
</reference>
<organism evidence="2 3">
    <name type="scientific">Burkholderia vietnamiensis (strain G4 / LMG 22486)</name>
    <name type="common">Burkholderia cepacia (strain R1808)</name>
    <dbReference type="NCBI Taxonomy" id="269482"/>
    <lineage>
        <taxon>Bacteria</taxon>
        <taxon>Pseudomonadati</taxon>
        <taxon>Pseudomonadota</taxon>
        <taxon>Betaproteobacteria</taxon>
        <taxon>Burkholderiales</taxon>
        <taxon>Burkholderiaceae</taxon>
        <taxon>Burkholderia</taxon>
        <taxon>Burkholderia cepacia complex</taxon>
    </lineage>
</organism>
<feature type="compositionally biased region" description="Basic and acidic residues" evidence="1">
    <location>
        <begin position="54"/>
        <end position="67"/>
    </location>
</feature>
<accession>A4JT07</accession>
<evidence type="ECO:0000256" key="1">
    <source>
        <dbReference type="SAM" id="MobiDB-lite"/>
    </source>
</evidence>
<gene>
    <name evidence="2" type="ordered locus">Bcep1808_6513</name>
</gene>
<dbReference type="AlphaFoldDB" id="A4JT07"/>
<name>A4JT07_BURVG</name>
<evidence type="ECO:0000313" key="2">
    <source>
        <dbReference type="EMBL" id="ABO59410.1"/>
    </source>
</evidence>
<sequence>MVILLVHISTATAQNIGVKKMPRQIDHSMAARSEVTLNRGLTSAYEETESGAGGRKESGFAKGDQTRRVTSSPGTSITRFLGGPKEYTERYYSNLGSEFNGQGIADDFKDYKPTPQEGLLSGQSTVRGNGPSSGIATAAGWRDKGAHLHNRQSFDGISTVATSELYGTRRSFPVGVRSSVYLGGPIYRSPW</sequence>
<dbReference type="HOGENOM" id="CLU_1419106_0_0_4"/>
<proteinExistence type="predicted"/>
<dbReference type="Proteomes" id="UP000002287">
    <property type="component" value="Chromosome 3"/>
</dbReference>
<protein>
    <submittedName>
        <fullName evidence="2">Uncharacterized protein</fullName>
    </submittedName>
</protein>